<dbReference type="SUPFAM" id="SSF48264">
    <property type="entry name" value="Cytochrome P450"/>
    <property type="match status" value="1"/>
</dbReference>
<keyword evidence="4 5" id="KW-0408">Iron</keyword>
<dbReference type="InterPro" id="IPR002403">
    <property type="entry name" value="Cyt_P450_E_grp-IV"/>
</dbReference>
<comment type="similarity">
    <text evidence="2 6">Belongs to the cytochrome P450 family.</text>
</comment>
<evidence type="ECO:0000256" key="4">
    <source>
        <dbReference type="ARBA" id="ARBA00023004"/>
    </source>
</evidence>
<proteinExistence type="inferred from homology"/>
<keyword evidence="7" id="KW-0812">Transmembrane</keyword>
<dbReference type="PRINTS" id="PR00465">
    <property type="entry name" value="EP450IV"/>
</dbReference>
<dbReference type="PANTHER" id="PTHR47582">
    <property type="entry name" value="P450, PUTATIVE (EUROFUNG)-RELATED"/>
    <property type="match status" value="1"/>
</dbReference>
<dbReference type="Proteomes" id="UP000800200">
    <property type="component" value="Unassembled WGS sequence"/>
</dbReference>
<evidence type="ECO:0000256" key="5">
    <source>
        <dbReference type="PIRSR" id="PIRSR602403-1"/>
    </source>
</evidence>
<sequence length="530" mass="59095">MSTTMSTALVTGITIAIAIYGSLHLLLHATQDAREPPPVPTSIPFISSMIGLSKKKSKYYTELRDKHNLPIYTIRLPGARLYVVNSISLIPSVQRQYKVFAFPPLEAKLAMSVCGSSKTANDILNTNSNGDEGFWGYSITHYKRIHAPLSPGPGLDAMNRVMAQKVAASLDRLKTSKVVKLFDFIRHEITLATTDSVYGPQNPFQDPAIIDAFWKFQLGIMILLMELFPSILARESLEAREFMAKRFLQYFKEGGHNKGSALIKARYDHSVEHKVPVEDIARFEVGGAIGILTNTSPASFWLVYHLYSNSVVLEDCRQELAHVISDETTTTEDGEEVKVRTIDMSQVKASCPVMLSTLQEVLRLHTIGISTRLVMEDHMLDNKFLLKKGGTVMIPGPVQHTSTSAWGPDVEEFNHRRFLPKEKRHNPIAFRGFGGGTTLCPGRHFASTEILAFTAMLILRFEIAPVDGKWKHLTTYKAGLWEVTPVPDDDIEVNISPRAGVDTNVRWRILVTDSDKAMPLSAEDVESTKL</sequence>
<dbReference type="PANTHER" id="PTHR47582:SF1">
    <property type="entry name" value="P450, PUTATIVE (EUROFUNG)-RELATED"/>
    <property type="match status" value="1"/>
</dbReference>
<feature type="binding site" description="axial binding residue" evidence="5">
    <location>
        <position position="440"/>
    </location>
    <ligand>
        <name>heme</name>
        <dbReference type="ChEBI" id="CHEBI:30413"/>
    </ligand>
    <ligandPart>
        <name>Fe</name>
        <dbReference type="ChEBI" id="CHEBI:18248"/>
    </ligandPart>
</feature>
<reference evidence="8" key="1">
    <citation type="journal article" date="2020" name="Stud. Mycol.">
        <title>101 Dothideomycetes genomes: a test case for predicting lifestyles and emergence of pathogens.</title>
        <authorList>
            <person name="Haridas S."/>
            <person name="Albert R."/>
            <person name="Binder M."/>
            <person name="Bloem J."/>
            <person name="Labutti K."/>
            <person name="Salamov A."/>
            <person name="Andreopoulos B."/>
            <person name="Baker S."/>
            <person name="Barry K."/>
            <person name="Bills G."/>
            <person name="Bluhm B."/>
            <person name="Cannon C."/>
            <person name="Castanera R."/>
            <person name="Culley D."/>
            <person name="Daum C."/>
            <person name="Ezra D."/>
            <person name="Gonzalez J."/>
            <person name="Henrissat B."/>
            <person name="Kuo A."/>
            <person name="Liang C."/>
            <person name="Lipzen A."/>
            <person name="Lutzoni F."/>
            <person name="Magnuson J."/>
            <person name="Mondo S."/>
            <person name="Nolan M."/>
            <person name="Ohm R."/>
            <person name="Pangilinan J."/>
            <person name="Park H.-J."/>
            <person name="Ramirez L."/>
            <person name="Alfaro M."/>
            <person name="Sun H."/>
            <person name="Tritt A."/>
            <person name="Yoshinaga Y."/>
            <person name="Zwiers L.-H."/>
            <person name="Turgeon B."/>
            <person name="Goodwin S."/>
            <person name="Spatafora J."/>
            <person name="Crous P."/>
            <person name="Grigoriev I."/>
        </authorList>
    </citation>
    <scope>NUCLEOTIDE SEQUENCE</scope>
    <source>
        <strain evidence="8">CBS 207.26</strain>
    </source>
</reference>
<dbReference type="InterPro" id="IPR053007">
    <property type="entry name" value="CYP450_monoxygenase_sec-met"/>
</dbReference>
<dbReference type="Pfam" id="PF00067">
    <property type="entry name" value="p450"/>
    <property type="match status" value="1"/>
</dbReference>
<dbReference type="PROSITE" id="PS00086">
    <property type="entry name" value="CYTOCHROME_P450"/>
    <property type="match status" value="1"/>
</dbReference>
<feature type="transmembrane region" description="Helical" evidence="7">
    <location>
        <begin position="7"/>
        <end position="27"/>
    </location>
</feature>
<keyword evidence="7" id="KW-0472">Membrane</keyword>
<name>A0A6A6DNU1_9PEZI</name>
<gene>
    <name evidence="8" type="ORF">K469DRAFT_640996</name>
</gene>
<dbReference type="OrthoDB" id="3366823at2759"/>
<evidence type="ECO:0000313" key="9">
    <source>
        <dbReference type="Proteomes" id="UP000800200"/>
    </source>
</evidence>
<keyword evidence="3 5" id="KW-0479">Metal-binding</keyword>
<dbReference type="CDD" id="cd11040">
    <property type="entry name" value="CYP7_CYP8-like"/>
    <property type="match status" value="1"/>
</dbReference>
<dbReference type="InterPro" id="IPR001128">
    <property type="entry name" value="Cyt_P450"/>
</dbReference>
<dbReference type="Gene3D" id="1.10.630.10">
    <property type="entry name" value="Cytochrome P450"/>
    <property type="match status" value="1"/>
</dbReference>
<dbReference type="GO" id="GO:0005506">
    <property type="term" value="F:iron ion binding"/>
    <property type="evidence" value="ECO:0007669"/>
    <property type="project" value="InterPro"/>
</dbReference>
<evidence type="ECO:0000256" key="1">
    <source>
        <dbReference type="ARBA" id="ARBA00001971"/>
    </source>
</evidence>
<evidence type="ECO:0000313" key="8">
    <source>
        <dbReference type="EMBL" id="KAF2179610.1"/>
    </source>
</evidence>
<dbReference type="InterPro" id="IPR017972">
    <property type="entry name" value="Cyt_P450_CS"/>
</dbReference>
<dbReference type="AlphaFoldDB" id="A0A6A6DNU1"/>
<organism evidence="8 9">
    <name type="scientific">Zopfia rhizophila CBS 207.26</name>
    <dbReference type="NCBI Taxonomy" id="1314779"/>
    <lineage>
        <taxon>Eukaryota</taxon>
        <taxon>Fungi</taxon>
        <taxon>Dikarya</taxon>
        <taxon>Ascomycota</taxon>
        <taxon>Pezizomycotina</taxon>
        <taxon>Dothideomycetes</taxon>
        <taxon>Dothideomycetes incertae sedis</taxon>
        <taxon>Zopfiaceae</taxon>
        <taxon>Zopfia</taxon>
    </lineage>
</organism>
<keyword evidence="5 6" id="KW-0349">Heme</keyword>
<protein>
    <submittedName>
        <fullName evidence="8">Cytochrome P450</fullName>
    </submittedName>
</protein>
<evidence type="ECO:0000256" key="3">
    <source>
        <dbReference type="ARBA" id="ARBA00022723"/>
    </source>
</evidence>
<dbReference type="EMBL" id="ML994665">
    <property type="protein sequence ID" value="KAF2179610.1"/>
    <property type="molecule type" value="Genomic_DNA"/>
</dbReference>
<evidence type="ECO:0000256" key="2">
    <source>
        <dbReference type="ARBA" id="ARBA00010617"/>
    </source>
</evidence>
<keyword evidence="9" id="KW-1185">Reference proteome</keyword>
<keyword evidence="6" id="KW-0503">Monooxygenase</keyword>
<keyword evidence="6" id="KW-0560">Oxidoreductase</keyword>
<dbReference type="GO" id="GO:0016705">
    <property type="term" value="F:oxidoreductase activity, acting on paired donors, with incorporation or reduction of molecular oxygen"/>
    <property type="evidence" value="ECO:0007669"/>
    <property type="project" value="InterPro"/>
</dbReference>
<evidence type="ECO:0000256" key="6">
    <source>
        <dbReference type="RuleBase" id="RU000461"/>
    </source>
</evidence>
<dbReference type="GO" id="GO:0004497">
    <property type="term" value="F:monooxygenase activity"/>
    <property type="evidence" value="ECO:0007669"/>
    <property type="project" value="UniProtKB-KW"/>
</dbReference>
<keyword evidence="7" id="KW-1133">Transmembrane helix</keyword>
<dbReference type="InterPro" id="IPR036396">
    <property type="entry name" value="Cyt_P450_sf"/>
</dbReference>
<comment type="cofactor">
    <cofactor evidence="1 5">
        <name>heme</name>
        <dbReference type="ChEBI" id="CHEBI:30413"/>
    </cofactor>
</comment>
<dbReference type="GO" id="GO:0020037">
    <property type="term" value="F:heme binding"/>
    <property type="evidence" value="ECO:0007669"/>
    <property type="project" value="InterPro"/>
</dbReference>
<accession>A0A6A6DNU1</accession>
<evidence type="ECO:0000256" key="7">
    <source>
        <dbReference type="SAM" id="Phobius"/>
    </source>
</evidence>